<feature type="non-terminal residue" evidence="11">
    <location>
        <position position="814"/>
    </location>
</feature>
<evidence type="ECO:0000313" key="11">
    <source>
        <dbReference type="EMBL" id="GEX59139.1"/>
    </source>
</evidence>
<dbReference type="EMBL" id="BKCJ010117555">
    <property type="protein sequence ID" value="GEX59139.1"/>
    <property type="molecule type" value="Genomic_DNA"/>
</dbReference>
<keyword evidence="7" id="KW-0695">RNA-directed DNA polymerase</keyword>
<keyword evidence="3" id="KW-0255">Endonuclease</keyword>
<evidence type="ECO:0000256" key="4">
    <source>
        <dbReference type="ARBA" id="ARBA00022801"/>
    </source>
</evidence>
<keyword evidence="8" id="KW-0808">Transferase</keyword>
<gene>
    <name evidence="11" type="ORF">Tci_331114</name>
</gene>
<dbReference type="PANTHER" id="PTHR42648">
    <property type="entry name" value="TRANSPOSASE, PUTATIVE-RELATED"/>
    <property type="match status" value="1"/>
</dbReference>
<keyword evidence="1" id="KW-0540">Nuclease</keyword>
<dbReference type="SUPFAM" id="SSF53098">
    <property type="entry name" value="Ribonuclease H-like"/>
    <property type="match status" value="1"/>
</dbReference>
<dbReference type="GO" id="GO:0015074">
    <property type="term" value="P:DNA integration"/>
    <property type="evidence" value="ECO:0007669"/>
    <property type="project" value="UniProtKB-KW"/>
</dbReference>
<dbReference type="GO" id="GO:0003964">
    <property type="term" value="F:RNA-directed DNA polymerase activity"/>
    <property type="evidence" value="ECO:0007669"/>
    <property type="project" value="UniProtKB-KW"/>
</dbReference>
<keyword evidence="9" id="KW-0233">DNA recombination</keyword>
<evidence type="ECO:0000256" key="6">
    <source>
        <dbReference type="ARBA" id="ARBA00022908"/>
    </source>
</evidence>
<evidence type="ECO:0000256" key="9">
    <source>
        <dbReference type="ARBA" id="ARBA00023172"/>
    </source>
</evidence>
<evidence type="ECO:0000256" key="5">
    <source>
        <dbReference type="ARBA" id="ARBA00022842"/>
    </source>
</evidence>
<evidence type="ECO:0000256" key="3">
    <source>
        <dbReference type="ARBA" id="ARBA00022759"/>
    </source>
</evidence>
<proteinExistence type="predicted"/>
<evidence type="ECO:0000256" key="10">
    <source>
        <dbReference type="SAM" id="MobiDB-lite"/>
    </source>
</evidence>
<dbReference type="GO" id="GO:0006310">
    <property type="term" value="P:DNA recombination"/>
    <property type="evidence" value="ECO:0007669"/>
    <property type="project" value="UniProtKB-KW"/>
</dbReference>
<keyword evidence="6" id="KW-0229">DNA integration</keyword>
<feature type="compositionally biased region" description="Basic and acidic residues" evidence="10">
    <location>
        <begin position="623"/>
        <end position="638"/>
    </location>
</feature>
<keyword evidence="8" id="KW-0548">Nucleotidyltransferase</keyword>
<dbReference type="GO" id="GO:0046872">
    <property type="term" value="F:metal ion binding"/>
    <property type="evidence" value="ECO:0007669"/>
    <property type="project" value="UniProtKB-KW"/>
</dbReference>
<dbReference type="GO" id="GO:0004519">
    <property type="term" value="F:endonuclease activity"/>
    <property type="evidence" value="ECO:0007669"/>
    <property type="project" value="UniProtKB-KW"/>
</dbReference>
<dbReference type="Gene3D" id="3.30.420.10">
    <property type="entry name" value="Ribonuclease H-like superfamily/Ribonuclease H"/>
    <property type="match status" value="1"/>
</dbReference>
<name>A0A699H8K2_TANCI</name>
<reference evidence="11" key="1">
    <citation type="journal article" date="2019" name="Sci. Rep.">
        <title>Draft genome of Tanacetum cinerariifolium, the natural source of mosquito coil.</title>
        <authorList>
            <person name="Yamashiro T."/>
            <person name="Shiraishi A."/>
            <person name="Satake H."/>
            <person name="Nakayama K."/>
        </authorList>
    </citation>
    <scope>NUCLEOTIDE SEQUENCE</scope>
</reference>
<dbReference type="PANTHER" id="PTHR42648:SF11">
    <property type="entry name" value="TRANSPOSON TY4-P GAG-POL POLYPROTEIN"/>
    <property type="match status" value="1"/>
</dbReference>
<dbReference type="InterPro" id="IPR012337">
    <property type="entry name" value="RNaseH-like_sf"/>
</dbReference>
<feature type="region of interest" description="Disordered" evidence="10">
    <location>
        <begin position="608"/>
        <end position="647"/>
    </location>
</feature>
<dbReference type="InterPro" id="IPR039537">
    <property type="entry name" value="Retrotran_Ty1/copia-like"/>
</dbReference>
<organism evidence="11">
    <name type="scientific">Tanacetum cinerariifolium</name>
    <name type="common">Dalmatian daisy</name>
    <name type="synonym">Chrysanthemum cinerariifolium</name>
    <dbReference type="NCBI Taxonomy" id="118510"/>
    <lineage>
        <taxon>Eukaryota</taxon>
        <taxon>Viridiplantae</taxon>
        <taxon>Streptophyta</taxon>
        <taxon>Embryophyta</taxon>
        <taxon>Tracheophyta</taxon>
        <taxon>Spermatophyta</taxon>
        <taxon>Magnoliopsida</taxon>
        <taxon>eudicotyledons</taxon>
        <taxon>Gunneridae</taxon>
        <taxon>Pentapetalae</taxon>
        <taxon>asterids</taxon>
        <taxon>campanulids</taxon>
        <taxon>Asterales</taxon>
        <taxon>Asteraceae</taxon>
        <taxon>Asteroideae</taxon>
        <taxon>Anthemideae</taxon>
        <taxon>Anthemidinae</taxon>
        <taxon>Tanacetum</taxon>
    </lineage>
</organism>
<keyword evidence="8" id="KW-0239">DNA-directed DNA polymerase</keyword>
<keyword evidence="2" id="KW-0479">Metal-binding</keyword>
<dbReference type="GO" id="GO:0003676">
    <property type="term" value="F:nucleic acid binding"/>
    <property type="evidence" value="ECO:0007669"/>
    <property type="project" value="InterPro"/>
</dbReference>
<evidence type="ECO:0000256" key="1">
    <source>
        <dbReference type="ARBA" id="ARBA00022722"/>
    </source>
</evidence>
<dbReference type="GO" id="GO:0016787">
    <property type="term" value="F:hydrolase activity"/>
    <property type="evidence" value="ECO:0007669"/>
    <property type="project" value="UniProtKB-KW"/>
</dbReference>
<dbReference type="AlphaFoldDB" id="A0A699H8K2"/>
<evidence type="ECO:0000256" key="2">
    <source>
        <dbReference type="ARBA" id="ARBA00022723"/>
    </source>
</evidence>
<protein>
    <submittedName>
        <fullName evidence="11">Retrovirus-related Pol polyprotein from transposon TNT 1-94</fullName>
    </submittedName>
</protein>
<sequence>MASSEASSKPFISLSFYQALIRDLNFSWPFSSSSKNVWDYQGVQGGGRDPGIAEDQTTHNVITHNAAYQADDLDAYDSDCNEINSAKIALMENLSHHDSDDLAEVHNQDNVTHNVINQDVQNSNFPAQQDELILSVIAQLKTQVVNCTKINLDNKNVNETLTAELESYKDPMRILKEGNNVDKVSDSCAQSMEIDNLKHTLSEHLKEKESLIQTITLLKNDFQKEESRNIDMELALEKQIKELNNIVFKRNQSAQTRVDETLKTNAIVIRDSKKTLMLAEESRSKMILKQKDPMISEKKVNSKPVDYAALNQLSQDFETRFIPQTDLSTEQVFWSQNSVNSNEPNLFTRPTQVEVPKELPKVSMEKVLVITALKDTLSKIKGKSVVDEAVILHPIDPKLLKIDVAPLAPKLQNNRTAHYDYLKRTQEKTTTLREIVEHERSLNSLNTSLDYAYRIMQTPSSVKKNKLEAYPRNVRTSLQNKKSVVNTKHIASVQESKLNVNSDLQCVTSNGCLFFGNHDSCVLEFINFVNARVKSKSAKKPLKRNVWKPTGKVFTNTEYQWRPTGRTFTIVENTCPLTRINTTAKVPLRKPIPLESNTPKHVVTLVYSRKPKESRNNVPVSKSKIDKSLSTDKKEPNKSLRSTVSNVPSSSTIKCRKGLIRRLLKLKFKKDHLCSACAMGKSKKKSHKPKPKDTNQEKLYLLHMDLYGPMRVESVNGKRYILVIVDDYSRFTWVKCLISKDEAPDFIIKFLKMIQVSISYETSVARLHSKMRQWLPHVTSKIVPLYAFVTARHHTSFYMANFLTYRSFMYLLHS</sequence>
<dbReference type="GO" id="GO:0003887">
    <property type="term" value="F:DNA-directed DNA polymerase activity"/>
    <property type="evidence" value="ECO:0007669"/>
    <property type="project" value="UniProtKB-KW"/>
</dbReference>
<dbReference type="InterPro" id="IPR036397">
    <property type="entry name" value="RNaseH_sf"/>
</dbReference>
<evidence type="ECO:0000256" key="7">
    <source>
        <dbReference type="ARBA" id="ARBA00022918"/>
    </source>
</evidence>
<keyword evidence="4" id="KW-0378">Hydrolase</keyword>
<comment type="caution">
    <text evidence="11">The sequence shown here is derived from an EMBL/GenBank/DDBJ whole genome shotgun (WGS) entry which is preliminary data.</text>
</comment>
<evidence type="ECO:0000256" key="8">
    <source>
        <dbReference type="ARBA" id="ARBA00022932"/>
    </source>
</evidence>
<accession>A0A699H8K2</accession>
<keyword evidence="5" id="KW-0460">Magnesium</keyword>